<feature type="transmembrane region" description="Helical" evidence="1">
    <location>
        <begin position="6"/>
        <end position="26"/>
    </location>
</feature>
<keyword evidence="1" id="KW-0472">Membrane</keyword>
<keyword evidence="1" id="KW-0812">Transmembrane</keyword>
<feature type="transmembrane region" description="Helical" evidence="1">
    <location>
        <begin position="153"/>
        <end position="172"/>
    </location>
</feature>
<feature type="transmembrane region" description="Helical" evidence="1">
    <location>
        <begin position="121"/>
        <end position="141"/>
    </location>
</feature>
<organism evidence="2 3">
    <name type="scientific">Nocardioides plantarum</name>
    <dbReference type="NCBI Taxonomy" id="29299"/>
    <lineage>
        <taxon>Bacteria</taxon>
        <taxon>Bacillati</taxon>
        <taxon>Actinomycetota</taxon>
        <taxon>Actinomycetes</taxon>
        <taxon>Propionibacteriales</taxon>
        <taxon>Nocardioidaceae</taxon>
        <taxon>Nocardioides</taxon>
    </lineage>
</organism>
<protein>
    <submittedName>
        <fullName evidence="2">Uncharacterized protein</fullName>
    </submittedName>
</protein>
<evidence type="ECO:0000256" key="1">
    <source>
        <dbReference type="SAM" id="Phobius"/>
    </source>
</evidence>
<evidence type="ECO:0000313" key="3">
    <source>
        <dbReference type="Proteomes" id="UP001589750"/>
    </source>
</evidence>
<dbReference type="Proteomes" id="UP001589750">
    <property type="component" value="Unassembled WGS sequence"/>
</dbReference>
<gene>
    <name evidence="2" type="ORF">ACFFRI_06550</name>
</gene>
<dbReference type="RefSeq" id="WP_140008130.1">
    <property type="nucleotide sequence ID" value="NZ_JBHMDG010000008.1"/>
</dbReference>
<keyword evidence="3" id="KW-1185">Reference proteome</keyword>
<reference evidence="2 3" key="1">
    <citation type="submission" date="2024-09" db="EMBL/GenBank/DDBJ databases">
        <authorList>
            <person name="Sun Q."/>
            <person name="Mori K."/>
        </authorList>
    </citation>
    <scope>NUCLEOTIDE SEQUENCE [LARGE SCALE GENOMIC DNA]</scope>
    <source>
        <strain evidence="2 3">JCM 9626</strain>
    </source>
</reference>
<accession>A0ABV5K7N2</accession>
<name>A0ABV5K7N2_9ACTN</name>
<feature type="transmembrane region" description="Helical" evidence="1">
    <location>
        <begin position="33"/>
        <end position="53"/>
    </location>
</feature>
<sequence length="452" mass="48468">MSVVTSVHVVAAVLAAFTAAYLALGAQRPYGSTLFLIWASCGTVPWALSVASVKAEGLHPWHQVLWLPTIAFCGGAFLLWAGGFSRYGWRPPRALVVMWLGVPLCMLAIRIGWGLDSRDPLFVVNTVYSFGVLVVATAWVTQRANDPTPAVRLIARGILVTAVGVLIAESFLLNITDLVASALLFVLAVATVRGADALRVRPSPDVLIDDLGALLFVFDHDQRLVDLNAPARLFYTLRGSGAPDPGSTGERLFGSDLTSLDTVTVVLEAGEDAVRFSGYVQRLPSRGSPSRGFVCLLRRSTGDLPEEDTRTARLAVMNRLPAYDPTTRLLSARAFDQALSSASLYDGAQSVPASVLVVQADDTGTLSQVALVVAGAWEHRLETIAVGRCGELRLGVVARDVPEEVLRSWAEQVLSGARARSATRSGTVEEAHDLVDDALAELTRAWRTRPTS</sequence>
<feature type="transmembrane region" description="Helical" evidence="1">
    <location>
        <begin position="65"/>
        <end position="82"/>
    </location>
</feature>
<feature type="transmembrane region" description="Helical" evidence="1">
    <location>
        <begin position="94"/>
        <end position="115"/>
    </location>
</feature>
<dbReference type="EMBL" id="JBHMDG010000008">
    <property type="protein sequence ID" value="MFB9312700.1"/>
    <property type="molecule type" value="Genomic_DNA"/>
</dbReference>
<keyword evidence="1" id="KW-1133">Transmembrane helix</keyword>
<proteinExistence type="predicted"/>
<comment type="caution">
    <text evidence="2">The sequence shown here is derived from an EMBL/GenBank/DDBJ whole genome shotgun (WGS) entry which is preliminary data.</text>
</comment>
<evidence type="ECO:0000313" key="2">
    <source>
        <dbReference type="EMBL" id="MFB9312700.1"/>
    </source>
</evidence>